<dbReference type="RefSeq" id="WP_420038677.1">
    <property type="nucleotide sequence ID" value="NZ_CP128986.1"/>
</dbReference>
<feature type="compositionally biased region" description="Pro residues" evidence="1">
    <location>
        <begin position="1"/>
        <end position="21"/>
    </location>
</feature>
<feature type="compositionally biased region" description="Low complexity" evidence="1">
    <location>
        <begin position="255"/>
        <end position="289"/>
    </location>
</feature>
<feature type="region of interest" description="Disordered" evidence="1">
    <location>
        <begin position="1"/>
        <end position="28"/>
    </location>
</feature>
<keyword evidence="2" id="KW-1133">Transmembrane helix</keyword>
<organism evidence="3">
    <name type="scientific">Gordonia sp. MP11Mi</name>
    <dbReference type="NCBI Taxonomy" id="3022769"/>
    <lineage>
        <taxon>Bacteria</taxon>
        <taxon>Bacillati</taxon>
        <taxon>Actinomycetota</taxon>
        <taxon>Actinomycetes</taxon>
        <taxon>Mycobacteriales</taxon>
        <taxon>Gordoniaceae</taxon>
        <taxon>Gordonia</taxon>
    </lineage>
</organism>
<evidence type="ECO:0000256" key="1">
    <source>
        <dbReference type="SAM" id="MobiDB-lite"/>
    </source>
</evidence>
<evidence type="ECO:0000313" key="3">
    <source>
        <dbReference type="EMBL" id="WOC12810.1"/>
    </source>
</evidence>
<feature type="region of interest" description="Disordered" evidence="1">
    <location>
        <begin position="244"/>
        <end position="311"/>
    </location>
</feature>
<feature type="transmembrane region" description="Helical" evidence="2">
    <location>
        <begin position="167"/>
        <end position="192"/>
    </location>
</feature>
<proteinExistence type="predicted"/>
<feature type="transmembrane region" description="Helical" evidence="2">
    <location>
        <begin position="212"/>
        <end position="236"/>
    </location>
</feature>
<evidence type="ECO:0000256" key="2">
    <source>
        <dbReference type="SAM" id="Phobius"/>
    </source>
</evidence>
<dbReference type="EMBL" id="CP128986">
    <property type="protein sequence ID" value="WOC12810.1"/>
    <property type="molecule type" value="Genomic_DNA"/>
</dbReference>
<protein>
    <submittedName>
        <fullName evidence="3">Uncharacterized protein</fullName>
    </submittedName>
</protein>
<gene>
    <name evidence="3" type="ORF">MP11Mi_19020</name>
</gene>
<feature type="transmembrane region" description="Helical" evidence="2">
    <location>
        <begin position="50"/>
        <end position="72"/>
    </location>
</feature>
<name>A0AA97CUL2_9ACTN</name>
<sequence length="311" mass="31200">MTYGPPNQPPPNFGQQPPFPGAPATAGQNGQLSVQRAILAPTAAPNQKSLLVGVGAAVVGALLIIFSFLNWLSVNVSSSQSIPGTGTMSMNMELSINGVGSYATDVDVDLPGGMPDSIADEVRKSADEGFAEGSDDGPGSPAVWTIIFGVLLIVGGALIAARRFPGIGSIIVAVAGLATTIATIVFVANPLSAFGGDMSDMDEGGADVSAGYGLWLTLVFSLVALVAGALAVLMTVAPEKFGTSSRPAGPGFGGPQQQFGAPPQAGFGQPQSGQPQPGQPAPGQQQGGFPPVPPQGPNYGQQPPNYGPPQG</sequence>
<dbReference type="AlphaFoldDB" id="A0AA97CUL2"/>
<keyword evidence="2" id="KW-0812">Transmembrane</keyword>
<reference evidence="3" key="1">
    <citation type="submission" date="2023-06" db="EMBL/GenBank/DDBJ databases">
        <title>Gordonia sp. nov. and Pseudochrobactrum sp. nov., two species isolated from the burying beetle Nicrophorus vespilloides.</title>
        <authorList>
            <person name="Poehlein A."/>
            <person name="Guzman J."/>
            <person name="Daniel R."/>
            <person name="Vilcinskas A."/>
        </authorList>
    </citation>
    <scope>NUCLEOTIDE SEQUENCE</scope>
    <source>
        <strain evidence="3">MP11Mi</strain>
    </source>
</reference>
<feature type="transmembrane region" description="Helical" evidence="2">
    <location>
        <begin position="142"/>
        <end position="160"/>
    </location>
</feature>
<accession>A0AA97CUL2</accession>
<keyword evidence="2" id="KW-0472">Membrane</keyword>